<dbReference type="AlphaFoldDB" id="A0A2H0M004"/>
<dbReference type="GO" id="GO:0005886">
    <property type="term" value="C:plasma membrane"/>
    <property type="evidence" value="ECO:0007669"/>
    <property type="project" value="UniProtKB-SubCell"/>
</dbReference>
<reference evidence="7 8" key="1">
    <citation type="submission" date="2017-09" db="EMBL/GenBank/DDBJ databases">
        <title>Depth-based differentiation of microbial function through sediment-hosted aquifers and enrichment of novel symbionts in the deep terrestrial subsurface.</title>
        <authorList>
            <person name="Probst A.J."/>
            <person name="Ladd B."/>
            <person name="Jarett J.K."/>
            <person name="Geller-Mcgrath D.E."/>
            <person name="Sieber C.M."/>
            <person name="Emerson J.B."/>
            <person name="Anantharaman K."/>
            <person name="Thomas B.C."/>
            <person name="Malmstrom R."/>
            <person name="Stieglmeier M."/>
            <person name="Klingl A."/>
            <person name="Woyke T."/>
            <person name="Ryan C.M."/>
            <person name="Banfield J.F."/>
        </authorList>
    </citation>
    <scope>NUCLEOTIDE SEQUENCE [LARGE SCALE GENOMIC DNA]</scope>
    <source>
        <strain evidence="7">CG11_big_fil_rev_8_21_14_0_20_42_13</strain>
    </source>
</reference>
<evidence type="ECO:0000313" key="8">
    <source>
        <dbReference type="Proteomes" id="UP000229641"/>
    </source>
</evidence>
<evidence type="ECO:0000256" key="4">
    <source>
        <dbReference type="ARBA" id="ARBA00022679"/>
    </source>
</evidence>
<keyword evidence="4" id="KW-0808">Transferase</keyword>
<dbReference type="Proteomes" id="UP000229641">
    <property type="component" value="Unassembled WGS sequence"/>
</dbReference>
<organism evidence="7 8">
    <name type="scientific">Candidatus Ghiorseimicrobium undicola</name>
    <dbReference type="NCBI Taxonomy" id="1974746"/>
    <lineage>
        <taxon>Bacteria</taxon>
        <taxon>Pseudomonadati</taxon>
        <taxon>Candidatus Omnitrophota</taxon>
        <taxon>Candidatus Ghiorseimicrobium</taxon>
    </lineage>
</organism>
<evidence type="ECO:0008006" key="9">
    <source>
        <dbReference type="Google" id="ProtNLM"/>
    </source>
</evidence>
<proteinExistence type="predicted"/>
<comment type="caution">
    <text evidence="7">The sequence shown here is derived from an EMBL/GenBank/DDBJ whole genome shotgun (WGS) entry which is preliminary data.</text>
</comment>
<comment type="subcellular location">
    <subcellularLocation>
        <location evidence="1">Cell inner membrane</location>
    </subcellularLocation>
</comment>
<dbReference type="PANTHER" id="PTHR30606:SF10">
    <property type="entry name" value="PHOSPHATIDYLINOSITOL MANNOSIDE ACYLTRANSFERASE"/>
    <property type="match status" value="1"/>
</dbReference>
<dbReference type="GO" id="GO:0016746">
    <property type="term" value="F:acyltransferase activity"/>
    <property type="evidence" value="ECO:0007669"/>
    <property type="project" value="UniProtKB-KW"/>
</dbReference>
<gene>
    <name evidence="7" type="ORF">COV72_05335</name>
</gene>
<dbReference type="InterPro" id="IPR004960">
    <property type="entry name" value="LipA_acyltrans"/>
</dbReference>
<keyword evidence="2" id="KW-1003">Cell membrane</keyword>
<dbReference type="InterPro" id="IPR009367">
    <property type="entry name" value="Elm1-like"/>
</dbReference>
<evidence type="ECO:0000313" key="7">
    <source>
        <dbReference type="EMBL" id="PIQ89065.1"/>
    </source>
</evidence>
<dbReference type="Pfam" id="PF06258">
    <property type="entry name" value="Mito_fiss_Elm1"/>
    <property type="match status" value="1"/>
</dbReference>
<accession>A0A2H0M004</accession>
<protein>
    <recommendedName>
        <fullName evidence="9">Lipid A biosynthesis acyltransferase</fullName>
    </recommendedName>
</protein>
<name>A0A2H0M004_9BACT</name>
<keyword evidence="5" id="KW-0472">Membrane</keyword>
<evidence type="ECO:0000256" key="3">
    <source>
        <dbReference type="ARBA" id="ARBA00022519"/>
    </source>
</evidence>
<keyword evidence="6" id="KW-0012">Acyltransferase</keyword>
<evidence type="ECO:0000256" key="1">
    <source>
        <dbReference type="ARBA" id="ARBA00004533"/>
    </source>
</evidence>
<sequence>MNKNSIIDYLLYKLAVVSGNLFSRVNPEIYLGLGKFLGRMMFYLDKKHRNIVERNLRFVFCRNKAPSEIRRIAVGAFENFGQNICEAVALKRVDKQYIDKYVTIEGQHLIDEALENKKGLIYVTLHLGDWEIANAACGIYHKSCSVVIKDQKHGRLNELLNSYRKRSGVNLVPLGSLREIIRSLDNNHIVTMVSDHGAGKGDTLVDFFGRPASMPTGAVRLALKFKVPIFFAYIVRTHGPYHKIVIEKFDSFSDTRDKDKDLEKNLNTINKKFEHYISQYPQQYLWSYKRWKHSKERSVMILSDGKTGHLRQSETVAKIISGMGFNLDIRIVEIKYRNRFLAGILYLICCLKKNREINGWFLKSALDAFSYEAIAHNFCDIVISAGESIAWLNLAISSLNQAKSIHIMRPGLLGVKRFDLLVLPRHDRAANFKNIAVTEGALNLIDEDYLKTQAQKLYKNIGASFDSDLRIGLLIGGNTKDYELNPRIAQSIISRIKRVSVEFNANILITTSRRTPKEAEEVFKRELHGFDNCKLLIIANEKNIPEAVGGILGLSSLVIVTSESISMISEAASSGKQVIVVYSSEKKEAIQSSINKRHRMFLENLQNHGYIHLCEAHTLGYKIKEILTKRPLIKRLNDREEVRKKLKEIL</sequence>
<evidence type="ECO:0000256" key="6">
    <source>
        <dbReference type="ARBA" id="ARBA00023315"/>
    </source>
</evidence>
<dbReference type="PANTHER" id="PTHR30606">
    <property type="entry name" value="LIPID A BIOSYNTHESIS LAUROYL ACYLTRANSFERASE"/>
    <property type="match status" value="1"/>
</dbReference>
<evidence type="ECO:0000256" key="5">
    <source>
        <dbReference type="ARBA" id="ARBA00023136"/>
    </source>
</evidence>
<evidence type="ECO:0000256" key="2">
    <source>
        <dbReference type="ARBA" id="ARBA00022475"/>
    </source>
</evidence>
<keyword evidence="3" id="KW-0997">Cell inner membrane</keyword>
<dbReference type="Pfam" id="PF03279">
    <property type="entry name" value="Lip_A_acyltrans"/>
    <property type="match status" value="1"/>
</dbReference>
<dbReference type="GO" id="GO:0009247">
    <property type="term" value="P:glycolipid biosynthetic process"/>
    <property type="evidence" value="ECO:0007669"/>
    <property type="project" value="UniProtKB-ARBA"/>
</dbReference>
<dbReference type="CDD" id="cd07984">
    <property type="entry name" value="LPLAT_LABLAT-like"/>
    <property type="match status" value="1"/>
</dbReference>
<dbReference type="EMBL" id="PCWA01000075">
    <property type="protein sequence ID" value="PIQ89065.1"/>
    <property type="molecule type" value="Genomic_DNA"/>
</dbReference>